<reference evidence="2 3" key="1">
    <citation type="submission" date="2018-04" db="EMBL/GenBank/DDBJ databases">
        <authorList>
            <person name="Vogel A."/>
        </authorList>
    </citation>
    <scope>NUCLEOTIDE SEQUENCE [LARGE SCALE GENOMIC DNA]</scope>
</reference>
<feature type="compositionally biased region" description="Basic residues" evidence="1">
    <location>
        <begin position="200"/>
        <end position="225"/>
    </location>
</feature>
<dbReference type="OrthoDB" id="2016966at2759"/>
<feature type="region of interest" description="Disordered" evidence="1">
    <location>
        <begin position="61"/>
        <end position="81"/>
    </location>
</feature>
<evidence type="ECO:0000313" key="3">
    <source>
        <dbReference type="Proteomes" id="UP000595140"/>
    </source>
</evidence>
<evidence type="ECO:0000256" key="1">
    <source>
        <dbReference type="SAM" id="MobiDB-lite"/>
    </source>
</evidence>
<organism evidence="2 3">
    <name type="scientific">Cuscuta campestris</name>
    <dbReference type="NCBI Taxonomy" id="132261"/>
    <lineage>
        <taxon>Eukaryota</taxon>
        <taxon>Viridiplantae</taxon>
        <taxon>Streptophyta</taxon>
        <taxon>Embryophyta</taxon>
        <taxon>Tracheophyta</taxon>
        <taxon>Spermatophyta</taxon>
        <taxon>Magnoliopsida</taxon>
        <taxon>eudicotyledons</taxon>
        <taxon>Gunneridae</taxon>
        <taxon>Pentapetalae</taxon>
        <taxon>asterids</taxon>
        <taxon>lamiids</taxon>
        <taxon>Solanales</taxon>
        <taxon>Convolvulaceae</taxon>
        <taxon>Cuscuteae</taxon>
        <taxon>Cuscuta</taxon>
        <taxon>Cuscuta subgen. Grammica</taxon>
        <taxon>Cuscuta sect. Cleistogrammica</taxon>
    </lineage>
</organism>
<feature type="region of interest" description="Disordered" evidence="1">
    <location>
        <begin position="175"/>
        <end position="238"/>
    </location>
</feature>
<protein>
    <submittedName>
        <fullName evidence="2">Uncharacterized protein</fullName>
    </submittedName>
</protein>
<dbReference type="AlphaFoldDB" id="A0A484L314"/>
<gene>
    <name evidence="2" type="ORF">CCAM_LOCUS12380</name>
</gene>
<feature type="compositionally biased region" description="Polar residues" evidence="1">
    <location>
        <begin position="180"/>
        <end position="189"/>
    </location>
</feature>
<dbReference type="Proteomes" id="UP000595140">
    <property type="component" value="Unassembled WGS sequence"/>
</dbReference>
<proteinExistence type="predicted"/>
<name>A0A484L314_9ASTE</name>
<keyword evidence="3" id="KW-1185">Reference proteome</keyword>
<dbReference type="EMBL" id="OOIL02000912">
    <property type="protein sequence ID" value="VFQ70604.1"/>
    <property type="molecule type" value="Genomic_DNA"/>
</dbReference>
<evidence type="ECO:0000313" key="2">
    <source>
        <dbReference type="EMBL" id="VFQ70604.1"/>
    </source>
</evidence>
<dbReference type="PANTHER" id="PTHR34952">
    <property type="entry name" value="OS05G0113500 PROTEIN"/>
    <property type="match status" value="1"/>
</dbReference>
<dbReference type="PANTHER" id="PTHR34952:SF2">
    <property type="entry name" value="OS05G0113500 PROTEIN"/>
    <property type="match status" value="1"/>
</dbReference>
<sequence>MDICACCNKSASKNVRHSGLLPGSLPCCEDNIALDFGVDDIRDNLSDLVIIQEDQQLQNTTASKFSKDDGLESTPDSRTGSLASKKCLVKSATFPNFTKCTSPDVSIHQREKQGMSDVTAEPVVPNGDANSAQLSMHSKSLLSPTKLVSAMKGSREKQGKIPPKKLRVKWAPDVYDPVPTSVSHVPTNKPQRHKSDGKKNGKKNKHKSLGKSSRANKGKEKKQGRKYAGSSERGFYPFDDHHAIAISSRERPPSTVDLDIDSPDRLCGSSFLKSSVTKLHVPFAEAT</sequence>
<accession>A0A484L314</accession>